<comment type="caution">
    <text evidence="2">The sequence shown here is derived from an EMBL/GenBank/DDBJ whole genome shotgun (WGS) entry which is preliminary data.</text>
</comment>
<dbReference type="InterPro" id="IPR035979">
    <property type="entry name" value="RBD_domain_sf"/>
</dbReference>
<sequence>MAGLQQKGFDANPFGSKYKDTEGGYNAGNGKTTDSTYTSPSYTLFVTKVPDAEGSDAVDDVFSSDSGFLQSRPVGHKSRRMVFVDYDTIECATKGMLAHQGFKWEDVDEGLKIDYDKDARSKRNTAMDEGISEKFFSVGPRKAKVESESDMFARMKAETSSGLSGGAKKSQVPKAKVQPKAKAVVGAKLQVKGKASAVATESQDQAEGLSSRAPALGLVGYSSSEDEAEPASKRPKI</sequence>
<gene>
    <name evidence="2" type="ORF">PGLA2088_LOCUS4242</name>
</gene>
<feature type="region of interest" description="Disordered" evidence="1">
    <location>
        <begin position="1"/>
        <end position="36"/>
    </location>
</feature>
<dbReference type="EMBL" id="CAJNNW010003868">
    <property type="protein sequence ID" value="CAE8645815.1"/>
    <property type="molecule type" value="Genomic_DNA"/>
</dbReference>
<organism evidence="2 3">
    <name type="scientific">Polarella glacialis</name>
    <name type="common">Dinoflagellate</name>
    <dbReference type="NCBI Taxonomy" id="89957"/>
    <lineage>
        <taxon>Eukaryota</taxon>
        <taxon>Sar</taxon>
        <taxon>Alveolata</taxon>
        <taxon>Dinophyceae</taxon>
        <taxon>Suessiales</taxon>
        <taxon>Suessiaceae</taxon>
        <taxon>Polarella</taxon>
    </lineage>
</organism>
<reference evidence="2" key="1">
    <citation type="submission" date="2021-02" db="EMBL/GenBank/DDBJ databases">
        <authorList>
            <person name="Dougan E. K."/>
            <person name="Rhodes N."/>
            <person name="Thang M."/>
            <person name="Chan C."/>
        </authorList>
    </citation>
    <scope>NUCLEOTIDE SEQUENCE</scope>
</reference>
<protein>
    <recommendedName>
        <fullName evidence="4">RRM domain-containing protein</fullName>
    </recommendedName>
</protein>
<proteinExistence type="predicted"/>
<dbReference type="Proteomes" id="UP000626109">
    <property type="component" value="Unassembled WGS sequence"/>
</dbReference>
<dbReference type="AlphaFoldDB" id="A0A813I6R7"/>
<name>A0A813I6R7_POLGL</name>
<dbReference type="Gene3D" id="3.30.70.330">
    <property type="match status" value="1"/>
</dbReference>
<dbReference type="InterPro" id="IPR012677">
    <property type="entry name" value="Nucleotide-bd_a/b_plait_sf"/>
</dbReference>
<accession>A0A813I6R7</accession>
<feature type="region of interest" description="Disordered" evidence="1">
    <location>
        <begin position="157"/>
        <end position="179"/>
    </location>
</feature>
<evidence type="ECO:0000313" key="3">
    <source>
        <dbReference type="Proteomes" id="UP000626109"/>
    </source>
</evidence>
<dbReference type="GO" id="GO:0003676">
    <property type="term" value="F:nucleic acid binding"/>
    <property type="evidence" value="ECO:0007669"/>
    <property type="project" value="InterPro"/>
</dbReference>
<evidence type="ECO:0000256" key="1">
    <source>
        <dbReference type="SAM" id="MobiDB-lite"/>
    </source>
</evidence>
<dbReference type="SUPFAM" id="SSF54928">
    <property type="entry name" value="RNA-binding domain, RBD"/>
    <property type="match status" value="1"/>
</dbReference>
<evidence type="ECO:0000313" key="2">
    <source>
        <dbReference type="EMBL" id="CAE8645815.1"/>
    </source>
</evidence>
<feature type="region of interest" description="Disordered" evidence="1">
    <location>
        <begin position="194"/>
        <end position="237"/>
    </location>
</feature>
<evidence type="ECO:0008006" key="4">
    <source>
        <dbReference type="Google" id="ProtNLM"/>
    </source>
</evidence>